<dbReference type="Gene3D" id="3.40.50.10540">
    <property type="entry name" value="Crotonobetainyl-coa:carnitine coa-transferase, domain 1"/>
    <property type="match status" value="1"/>
</dbReference>
<gene>
    <name evidence="1" type="ORF">C5748_09900</name>
</gene>
<dbReference type="InterPro" id="IPR023606">
    <property type="entry name" value="CoA-Trfase_III_dom_1_sf"/>
</dbReference>
<evidence type="ECO:0000313" key="1">
    <source>
        <dbReference type="EMBL" id="PRD43570.1"/>
    </source>
</evidence>
<dbReference type="SUPFAM" id="SSF89796">
    <property type="entry name" value="CoA-transferase family III (CaiB/BaiF)"/>
    <property type="match status" value="1"/>
</dbReference>
<sequence>MTRWPSAAISGETLLDTAGVPAAKVRSLDEVLREDHAQTRAFVHAMPWQHQPGAIHLPTLGFKANREVIAPTVAPPQLGHDTRTVLQGLGYSEADLARLEKDAVI</sequence>
<name>A0A2S9ISV6_9HYPH</name>
<dbReference type="Pfam" id="PF02515">
    <property type="entry name" value="CoA_transf_3"/>
    <property type="match status" value="1"/>
</dbReference>
<dbReference type="RefSeq" id="WP_105741782.1">
    <property type="nucleotide sequence ID" value="NZ_PVBR01000006.1"/>
</dbReference>
<comment type="caution">
    <text evidence="1">The sequence shown here is derived from an EMBL/GenBank/DDBJ whole genome shotgun (WGS) entry which is preliminary data.</text>
</comment>
<dbReference type="GO" id="GO:0003824">
    <property type="term" value="F:catalytic activity"/>
    <property type="evidence" value="ECO:0007669"/>
    <property type="project" value="InterPro"/>
</dbReference>
<reference evidence="1 2" key="1">
    <citation type="submission" date="2018-02" db="EMBL/GenBank/DDBJ databases">
        <title>The draft genome of Phyllobacterium sp. 1N-3.</title>
        <authorList>
            <person name="Liu L."/>
            <person name="Li L."/>
            <person name="Zhang X."/>
            <person name="Wang T."/>
            <person name="Liang L."/>
        </authorList>
    </citation>
    <scope>NUCLEOTIDE SEQUENCE [LARGE SCALE GENOMIC DNA]</scope>
    <source>
        <strain evidence="1 2">1N-3</strain>
    </source>
</reference>
<dbReference type="AlphaFoldDB" id="A0A2S9ISV6"/>
<protein>
    <recommendedName>
        <fullName evidence="3">CoA transferase</fullName>
    </recommendedName>
</protein>
<proteinExistence type="predicted"/>
<evidence type="ECO:0008006" key="3">
    <source>
        <dbReference type="Google" id="ProtNLM"/>
    </source>
</evidence>
<accession>A0A2S9ISV6</accession>
<dbReference type="EMBL" id="PVBR01000006">
    <property type="protein sequence ID" value="PRD43570.1"/>
    <property type="molecule type" value="Genomic_DNA"/>
</dbReference>
<dbReference type="InterPro" id="IPR003673">
    <property type="entry name" value="CoA-Trfase_fam_III"/>
</dbReference>
<evidence type="ECO:0000313" key="2">
    <source>
        <dbReference type="Proteomes" id="UP000239434"/>
    </source>
</evidence>
<organism evidence="1 2">
    <name type="scientific">Phyllobacterium phragmitis</name>
    <dbReference type="NCBI Taxonomy" id="2670329"/>
    <lineage>
        <taxon>Bacteria</taxon>
        <taxon>Pseudomonadati</taxon>
        <taxon>Pseudomonadota</taxon>
        <taxon>Alphaproteobacteria</taxon>
        <taxon>Hyphomicrobiales</taxon>
        <taxon>Phyllobacteriaceae</taxon>
        <taxon>Phyllobacterium</taxon>
    </lineage>
</organism>
<dbReference type="Proteomes" id="UP000239434">
    <property type="component" value="Unassembled WGS sequence"/>
</dbReference>
<keyword evidence="2" id="KW-1185">Reference proteome</keyword>